<keyword evidence="2" id="KW-1185">Reference proteome</keyword>
<reference evidence="1" key="2">
    <citation type="submission" date="2025-09" db="UniProtKB">
        <authorList>
            <consortium name="EnsemblPlants"/>
        </authorList>
    </citation>
    <scope>IDENTIFICATION</scope>
</reference>
<accession>A0ACD5Z434</accession>
<protein>
    <submittedName>
        <fullName evidence="1">Uncharacterized protein</fullName>
    </submittedName>
</protein>
<evidence type="ECO:0000313" key="1">
    <source>
        <dbReference type="EnsemblPlants" id="AVESA.00010b.r2.6CG1089150.1.CDS.1"/>
    </source>
</evidence>
<proteinExistence type="predicted"/>
<sequence length="249" mass="28009">MTTMEDWNIPENLIVNEILIRLPVKSLLRFRCVCKAWRYAISNRDLIESHRKHSQSKVHVMDGGHRIPPAGASINIERLSEEGKLQYYYSLPSMQNHRIVHSSHDLVVLIHDDGYMLSNPAMQDLVYLPRPPAWGVDVGLLVTGSGLVSSHGKYKVVSIRCNSDTQDVCEVFTVGIDNSWRKGKSPPSPLCLYGHTPYVDGNLHMASWNGSSVIWYQSLVRSRPESPSSSSCVTSEEKGMLPGKLCHRR</sequence>
<reference evidence="1" key="1">
    <citation type="submission" date="2021-05" db="EMBL/GenBank/DDBJ databases">
        <authorList>
            <person name="Scholz U."/>
            <person name="Mascher M."/>
            <person name="Fiebig A."/>
        </authorList>
    </citation>
    <scope>NUCLEOTIDE SEQUENCE [LARGE SCALE GENOMIC DNA]</scope>
</reference>
<organism evidence="1 2">
    <name type="scientific">Avena sativa</name>
    <name type="common">Oat</name>
    <dbReference type="NCBI Taxonomy" id="4498"/>
    <lineage>
        <taxon>Eukaryota</taxon>
        <taxon>Viridiplantae</taxon>
        <taxon>Streptophyta</taxon>
        <taxon>Embryophyta</taxon>
        <taxon>Tracheophyta</taxon>
        <taxon>Spermatophyta</taxon>
        <taxon>Magnoliopsida</taxon>
        <taxon>Liliopsida</taxon>
        <taxon>Poales</taxon>
        <taxon>Poaceae</taxon>
        <taxon>BOP clade</taxon>
        <taxon>Pooideae</taxon>
        <taxon>Poodae</taxon>
        <taxon>Poeae</taxon>
        <taxon>Poeae Chloroplast Group 1 (Aveneae type)</taxon>
        <taxon>Aveninae</taxon>
        <taxon>Avena</taxon>
    </lineage>
</organism>
<dbReference type="EnsemblPlants" id="AVESA.00010b.r2.6CG1089150.1">
    <property type="protein sequence ID" value="AVESA.00010b.r2.6CG1089150.1.CDS.1"/>
    <property type="gene ID" value="AVESA.00010b.r2.6CG1089150"/>
</dbReference>
<dbReference type="Proteomes" id="UP001732700">
    <property type="component" value="Chromosome 6C"/>
</dbReference>
<evidence type="ECO:0000313" key="2">
    <source>
        <dbReference type="Proteomes" id="UP001732700"/>
    </source>
</evidence>
<name>A0ACD5Z434_AVESA</name>